<proteinExistence type="predicted"/>
<sequence length="81" mass="9167">MQYTRRLLIALATLGLVVLSLVFLRQRPASRVIEESGLAISKEDLERQYDYLYSENHVSNPNDIVIPDPNQAFKIAYGGSK</sequence>
<protein>
    <submittedName>
        <fullName evidence="1">Uncharacterized protein</fullName>
    </submittedName>
</protein>
<name>A0ACC2ZVN2_9EURO</name>
<evidence type="ECO:0000313" key="1">
    <source>
        <dbReference type="EMBL" id="KAJ9651702.1"/>
    </source>
</evidence>
<keyword evidence="2" id="KW-1185">Reference proteome</keyword>
<dbReference type="Proteomes" id="UP001172386">
    <property type="component" value="Unassembled WGS sequence"/>
</dbReference>
<reference evidence="1" key="1">
    <citation type="submission" date="2022-10" db="EMBL/GenBank/DDBJ databases">
        <title>Culturing micro-colonial fungi from biological soil crusts in the Mojave desert and describing Neophaeococcomyces mojavensis, and introducing the new genera and species Taxawa tesnikishii.</title>
        <authorList>
            <person name="Kurbessoian T."/>
            <person name="Stajich J.E."/>
        </authorList>
    </citation>
    <scope>NUCLEOTIDE SEQUENCE</scope>
    <source>
        <strain evidence="1">JES_112</strain>
    </source>
</reference>
<accession>A0ACC2ZVN2</accession>
<dbReference type="EMBL" id="JAPDRQ010000239">
    <property type="protein sequence ID" value="KAJ9651702.1"/>
    <property type="molecule type" value="Genomic_DNA"/>
</dbReference>
<comment type="caution">
    <text evidence="1">The sequence shown here is derived from an EMBL/GenBank/DDBJ whole genome shotgun (WGS) entry which is preliminary data.</text>
</comment>
<evidence type="ECO:0000313" key="2">
    <source>
        <dbReference type="Proteomes" id="UP001172386"/>
    </source>
</evidence>
<gene>
    <name evidence="1" type="ORF">H2198_009014</name>
</gene>
<organism evidence="1 2">
    <name type="scientific">Neophaeococcomyces mojaviensis</name>
    <dbReference type="NCBI Taxonomy" id="3383035"/>
    <lineage>
        <taxon>Eukaryota</taxon>
        <taxon>Fungi</taxon>
        <taxon>Dikarya</taxon>
        <taxon>Ascomycota</taxon>
        <taxon>Pezizomycotina</taxon>
        <taxon>Eurotiomycetes</taxon>
        <taxon>Chaetothyriomycetidae</taxon>
        <taxon>Chaetothyriales</taxon>
        <taxon>Chaetothyriales incertae sedis</taxon>
        <taxon>Neophaeococcomyces</taxon>
    </lineage>
</organism>